<sequence>MIIKRKNKARSYYAGFDRLDNELNKIWMENSRRIKNI</sequence>
<dbReference type="AlphaFoldDB" id="A0A1G6JGX3"/>
<dbReference type="Proteomes" id="UP000199322">
    <property type="component" value="Unassembled WGS sequence"/>
</dbReference>
<dbReference type="EMBL" id="FMYV01000002">
    <property type="protein sequence ID" value="SDC17898.1"/>
    <property type="molecule type" value="Genomic_DNA"/>
</dbReference>
<evidence type="ECO:0000313" key="1">
    <source>
        <dbReference type="EMBL" id="SDC17898.1"/>
    </source>
</evidence>
<name>A0A1G6JGX3_9BACT</name>
<keyword evidence="2" id="KW-1185">Reference proteome</keyword>
<protein>
    <submittedName>
        <fullName evidence="1">Uncharacterized protein</fullName>
    </submittedName>
</protein>
<evidence type="ECO:0000313" key="2">
    <source>
        <dbReference type="Proteomes" id="UP000199322"/>
    </source>
</evidence>
<accession>A0A1G6JGX3</accession>
<dbReference type="STRING" id="28234.SAMN04488588_0526"/>
<gene>
    <name evidence="1" type="ORF">SAMN04488588_0526</name>
</gene>
<organism evidence="1 2">
    <name type="scientific">Geotoga petraea</name>
    <dbReference type="NCBI Taxonomy" id="28234"/>
    <lineage>
        <taxon>Bacteria</taxon>
        <taxon>Thermotogati</taxon>
        <taxon>Thermotogota</taxon>
        <taxon>Thermotogae</taxon>
        <taxon>Petrotogales</taxon>
        <taxon>Petrotogaceae</taxon>
        <taxon>Geotoga</taxon>
    </lineage>
</organism>
<proteinExistence type="predicted"/>
<reference evidence="1 2" key="1">
    <citation type="submission" date="2016-10" db="EMBL/GenBank/DDBJ databases">
        <authorList>
            <person name="de Groot N.N."/>
        </authorList>
    </citation>
    <scope>NUCLEOTIDE SEQUENCE [LARGE SCALE GENOMIC DNA]</scope>
    <source>
        <strain evidence="1 2">WG14</strain>
    </source>
</reference>